<proteinExistence type="predicted"/>
<dbReference type="KEGG" id="mee:DA075_10300"/>
<organism evidence="1 2">
    <name type="scientific">Methylobacterium currus</name>
    <dbReference type="NCBI Taxonomy" id="2051553"/>
    <lineage>
        <taxon>Bacteria</taxon>
        <taxon>Pseudomonadati</taxon>
        <taxon>Pseudomonadota</taxon>
        <taxon>Alphaproteobacteria</taxon>
        <taxon>Hyphomicrobiales</taxon>
        <taxon>Methylobacteriaceae</taxon>
        <taxon>Methylobacterium</taxon>
    </lineage>
</organism>
<name>A0A2R4WI83_9HYPH</name>
<accession>A0A2R4WI83</accession>
<keyword evidence="2" id="KW-1185">Reference proteome</keyword>
<gene>
    <name evidence="1" type="ORF">DA075_10300</name>
</gene>
<protein>
    <submittedName>
        <fullName evidence="1">Uncharacterized protein</fullName>
    </submittedName>
</protein>
<dbReference type="EMBL" id="CP028843">
    <property type="protein sequence ID" value="AWB21253.1"/>
    <property type="molecule type" value="Genomic_DNA"/>
</dbReference>
<evidence type="ECO:0000313" key="2">
    <source>
        <dbReference type="Proteomes" id="UP000244755"/>
    </source>
</evidence>
<sequence length="84" mass="8528">MADTQISTIAPDGTRSIEAASQLVGRLLLPVGDGQQTIPQALSDRPTQADVAAYVAAAALAVSYDMGTLDQPADGSAPLDFGVL</sequence>
<reference evidence="1 2" key="1">
    <citation type="submission" date="2018-04" db="EMBL/GenBank/DDBJ databases">
        <title>Methylobacterium sp. PR1016A genome.</title>
        <authorList>
            <person name="Park W."/>
        </authorList>
    </citation>
    <scope>NUCLEOTIDE SEQUENCE [LARGE SCALE GENOMIC DNA]</scope>
    <source>
        <strain evidence="1 2">PR1016A</strain>
    </source>
</reference>
<dbReference type="AlphaFoldDB" id="A0A2R4WI83"/>
<dbReference type="Proteomes" id="UP000244755">
    <property type="component" value="Chromosome 1"/>
</dbReference>
<dbReference type="RefSeq" id="WP_099953129.1">
    <property type="nucleotide sequence ID" value="NZ_CP028843.1"/>
</dbReference>
<evidence type="ECO:0000313" key="1">
    <source>
        <dbReference type="EMBL" id="AWB21253.1"/>
    </source>
</evidence>